<evidence type="ECO:0000313" key="1">
    <source>
        <dbReference type="EMBL" id="TCO74318.1"/>
    </source>
</evidence>
<sequence length="71" mass="8371">MMHHELHSFCVIALAHRSQDNIDARYRMIMTEIKARLKFILNTGQPAPIYISRDHIRCRGDFGPRFLLYIA</sequence>
<dbReference type="EMBL" id="SLWX01000014">
    <property type="protein sequence ID" value="TCO74318.1"/>
    <property type="molecule type" value="Genomic_DNA"/>
</dbReference>
<dbReference type="Proteomes" id="UP000294980">
    <property type="component" value="Unassembled WGS sequence"/>
</dbReference>
<protein>
    <submittedName>
        <fullName evidence="1">Uncharacterized protein</fullName>
    </submittedName>
</protein>
<gene>
    <name evidence="1" type="ORF">EV688_11431</name>
</gene>
<name>A0A4R2KVR0_9GAMM</name>
<accession>A0A4R2KVR0</accession>
<evidence type="ECO:0000313" key="2">
    <source>
        <dbReference type="Proteomes" id="UP000294980"/>
    </source>
</evidence>
<dbReference type="AlphaFoldDB" id="A0A4R2KVR0"/>
<comment type="caution">
    <text evidence="1">The sequence shown here is derived from an EMBL/GenBank/DDBJ whole genome shotgun (WGS) entry which is preliminary data.</text>
</comment>
<organism evidence="1 2">
    <name type="scientific">Chromatocurvus halotolerans</name>
    <dbReference type="NCBI Taxonomy" id="1132028"/>
    <lineage>
        <taxon>Bacteria</taxon>
        <taxon>Pseudomonadati</taxon>
        <taxon>Pseudomonadota</taxon>
        <taxon>Gammaproteobacteria</taxon>
        <taxon>Cellvibrionales</taxon>
        <taxon>Halieaceae</taxon>
        <taxon>Chromatocurvus</taxon>
    </lineage>
</organism>
<keyword evidence="2" id="KW-1185">Reference proteome</keyword>
<reference evidence="1 2" key="1">
    <citation type="submission" date="2019-03" db="EMBL/GenBank/DDBJ databases">
        <title>Genomic Encyclopedia of Type Strains, Phase IV (KMG-IV): sequencing the most valuable type-strain genomes for metagenomic binning, comparative biology and taxonomic classification.</title>
        <authorList>
            <person name="Goeker M."/>
        </authorList>
    </citation>
    <scope>NUCLEOTIDE SEQUENCE [LARGE SCALE GENOMIC DNA]</scope>
    <source>
        <strain evidence="1 2">DSM 23344</strain>
    </source>
</reference>
<proteinExistence type="predicted"/>